<dbReference type="Proteomes" id="UP000095209">
    <property type="component" value="Unassembled WGS sequence"/>
</dbReference>
<comment type="similarity">
    <text evidence="1 3">Belongs to the 5'(3')-deoxyribonucleotidase family.</text>
</comment>
<evidence type="ECO:0000313" key="5">
    <source>
        <dbReference type="Proteomes" id="UP000095209"/>
    </source>
</evidence>
<evidence type="ECO:0000256" key="3">
    <source>
        <dbReference type="PIRNR" id="PIRNR021362"/>
    </source>
</evidence>
<dbReference type="OrthoDB" id="2471595at2"/>
<keyword evidence="5" id="KW-1185">Reference proteome</keyword>
<evidence type="ECO:0000256" key="1">
    <source>
        <dbReference type="ARBA" id="ARBA00009589"/>
    </source>
</evidence>
<dbReference type="EC" id="3.1.3.-" evidence="3"/>
<dbReference type="STRING" id="1305675.BFG57_11875"/>
<comment type="caution">
    <text evidence="4">The sequence shown here is derived from an EMBL/GenBank/DDBJ whole genome shotgun (WGS) entry which is preliminary data.</text>
</comment>
<accession>A0A1E5LI39</accession>
<dbReference type="RefSeq" id="WP_069716303.1">
    <property type="nucleotide sequence ID" value="NZ_MJEH01000010.1"/>
</dbReference>
<sequence length="192" mass="22412">MNGLRMGIDIDGTVTCPSTFVPYLNKDFNKSLTLDDITEYNLVPVLQEPPERIAKWFEENEHYIYSHSPLAEGALQVLHEWEHTHEFFFISARGDYLLDITKDWFNRHHINFDHIELIGQHDKIAATKQHNVEIFFEDKHDNAVDISEACNIPVILFDTPYNRSPIPKNVIRVSNWGEAKYRVNQLFKGENS</sequence>
<dbReference type="SUPFAM" id="SSF56784">
    <property type="entry name" value="HAD-like"/>
    <property type="match status" value="1"/>
</dbReference>
<dbReference type="InterPro" id="IPR036412">
    <property type="entry name" value="HAD-like_sf"/>
</dbReference>
<protein>
    <recommendedName>
        <fullName evidence="3">Nucleotidase</fullName>
        <ecNumber evidence="3">3.1.3.-</ecNumber>
    </recommendedName>
</protein>
<dbReference type="PANTHER" id="PTHR35134:SF2">
    <property type="entry name" value="NUCLEOTIDASE YQFW-RELATED"/>
    <property type="match status" value="1"/>
</dbReference>
<organism evidence="4 5">
    <name type="scientific">Bacillus solimangrovi</name>
    <dbReference type="NCBI Taxonomy" id="1305675"/>
    <lineage>
        <taxon>Bacteria</taxon>
        <taxon>Bacillati</taxon>
        <taxon>Bacillota</taxon>
        <taxon>Bacilli</taxon>
        <taxon>Bacillales</taxon>
        <taxon>Bacillaceae</taxon>
        <taxon>Bacillus</taxon>
    </lineage>
</organism>
<dbReference type="AlphaFoldDB" id="A0A1E5LI39"/>
<evidence type="ECO:0000313" key="4">
    <source>
        <dbReference type="EMBL" id="OEH93728.1"/>
    </source>
</evidence>
<dbReference type="InterPro" id="IPR009206">
    <property type="entry name" value="Nucleotidase_putative"/>
</dbReference>
<keyword evidence="2 3" id="KW-0378">Hydrolase</keyword>
<name>A0A1E5LI39_9BACI</name>
<dbReference type="GO" id="GO:0016787">
    <property type="term" value="F:hydrolase activity"/>
    <property type="evidence" value="ECO:0007669"/>
    <property type="project" value="UniProtKB-KW"/>
</dbReference>
<evidence type="ECO:0000256" key="2">
    <source>
        <dbReference type="ARBA" id="ARBA00022801"/>
    </source>
</evidence>
<dbReference type="InterPro" id="IPR023214">
    <property type="entry name" value="HAD_sf"/>
</dbReference>
<dbReference type="InterPro" id="IPR052419">
    <property type="entry name" value="5_3-deoxyribonucleotidase-like"/>
</dbReference>
<dbReference type="PIRSF" id="PIRSF021362">
    <property type="entry name" value="UCP021362_HAD"/>
    <property type="match status" value="1"/>
</dbReference>
<dbReference type="PANTHER" id="PTHR35134">
    <property type="entry name" value="NUCLEOTIDASE YQFW-RELATED"/>
    <property type="match status" value="1"/>
</dbReference>
<proteinExistence type="inferred from homology"/>
<dbReference type="EMBL" id="MJEH01000010">
    <property type="protein sequence ID" value="OEH93728.1"/>
    <property type="molecule type" value="Genomic_DNA"/>
</dbReference>
<dbReference type="Gene3D" id="3.40.50.1000">
    <property type="entry name" value="HAD superfamily/HAD-like"/>
    <property type="match status" value="1"/>
</dbReference>
<gene>
    <name evidence="4" type="ORF">BFG57_11875</name>
</gene>
<reference evidence="4 5" key="1">
    <citation type="submission" date="2016-08" db="EMBL/GenBank/DDBJ databases">
        <title>Genome of Bacillus solimangrovi GH2-4.</title>
        <authorList>
            <person name="Lim S."/>
            <person name="Kim B.-C."/>
        </authorList>
    </citation>
    <scope>NUCLEOTIDE SEQUENCE [LARGE SCALE GENOMIC DNA]</scope>
    <source>
        <strain evidence="4 5">GH2-4</strain>
    </source>
</reference>